<dbReference type="AlphaFoldDB" id="A0A2W4QQ96"/>
<dbReference type="EMBL" id="QJPH01000564">
    <property type="protein sequence ID" value="PZN70108.1"/>
    <property type="molecule type" value="Genomic_DNA"/>
</dbReference>
<evidence type="ECO:0000256" key="1">
    <source>
        <dbReference type="SAM" id="MobiDB-lite"/>
    </source>
</evidence>
<evidence type="ECO:0000313" key="3">
    <source>
        <dbReference type="Proteomes" id="UP000249396"/>
    </source>
</evidence>
<gene>
    <name evidence="2" type="ORF">DM484_28865</name>
</gene>
<name>A0A2W4QQ96_9GAMM</name>
<protein>
    <submittedName>
        <fullName evidence="2">Uncharacterized protein</fullName>
    </submittedName>
</protein>
<dbReference type="Proteomes" id="UP000249396">
    <property type="component" value="Unassembled WGS sequence"/>
</dbReference>
<organism evidence="2 3">
    <name type="scientific">Candidatus Methylumidiphilus alinenensis</name>
    <dbReference type="NCBI Taxonomy" id="2202197"/>
    <lineage>
        <taxon>Bacteria</taxon>
        <taxon>Pseudomonadati</taxon>
        <taxon>Pseudomonadota</taxon>
        <taxon>Gammaproteobacteria</taxon>
        <taxon>Methylococcales</taxon>
        <taxon>Candidatus Methylumidiphilus</taxon>
    </lineage>
</organism>
<reference evidence="2 3" key="1">
    <citation type="journal article" date="2018" name="Aquat. Microb. Ecol.">
        <title>Gammaproteobacterial methanotrophs dominate.</title>
        <authorList>
            <person name="Rissanen A.J."/>
            <person name="Saarenheimo J."/>
            <person name="Tiirola M."/>
            <person name="Peura S."/>
            <person name="Aalto S.L."/>
            <person name="Karvinen A."/>
            <person name="Nykanen H."/>
        </authorList>
    </citation>
    <scope>NUCLEOTIDE SEQUENCE [LARGE SCALE GENOMIC DNA]</scope>
    <source>
        <strain evidence="2">AMbin10</strain>
    </source>
</reference>
<feature type="region of interest" description="Disordered" evidence="1">
    <location>
        <begin position="127"/>
        <end position="146"/>
    </location>
</feature>
<evidence type="ECO:0000313" key="2">
    <source>
        <dbReference type="EMBL" id="PZN70108.1"/>
    </source>
</evidence>
<comment type="caution">
    <text evidence="2">The sequence shown here is derived from an EMBL/GenBank/DDBJ whole genome shotgun (WGS) entry which is preliminary data.</text>
</comment>
<proteinExistence type="predicted"/>
<sequence length="899" mass="96387">MNIKTTTSADITVNFYDNYIPALKDGQFTINLSQTLTVAGSNPGNVPSQPQEPVSQSFIVRGPRFQLPPAYVNQVFPPDNATGDYHLFLPQLVLNHQSLPWERDLDLKNPTAIPWVALLVFTEDELPAPQTLPPGSQQNRDRSSTVTLDKVINPPTGTLGPTLVLEADEVATQINCNVIDIPVASFNSLVPSIDDLSYLAHTRQVSLQNKALSAENLSNGWFSTVIANRFGVPPSSTSTSIVNIVHLVSLEGFETALSPTGPATVDSAKYVRMISLTSWTYTSTLDCAESFSALMTNLVSASSNAYTDLRLRLPLPSSPPPSQQPPATVQMVQTRLQHGFVPLSYAMLSGDQTFAWYRGPLSPVPVTRFLESTGPGQAVNGAVPFSTGDAKIFETDTGLFDLSYATAFQTGRSLALASKSFTQSLLAWRTNANGVVDLILEYMNSPVYASKMLQDGLMDAQGNLTTTGVTDLAQLLDGNIVTQAFQDFFATGVFQTIASGIGKKGGFAPSDSSLIIHDATPAKPVVAPQDIINLMQQPQINSLLQHLSGLDNLGTLSWTLQTNATNLSVSSPGTSEAINHGTEILIYSPDGTISAWVTVSADTPVNSTSVNIQPYTGAASLPPNSSLQVSDSDQNAQQVINWLAATALLNNVPFNNLVAHPSLLPPETIRFFYLDQNWTDALLDGALSLGIQTGRDSLFQQLMRSKLYEAVQDVMAEVRDALLGYNSPGSLDANLNPAGFVLRSQGVAGWPNLEIRAWSANDTLSAMKPLRLELLASDVLFALYPDIPTKITFTEPSEGLVFGVEDQGIEMRYIPGVTGCSSSNIGSVIEKNNSSIWVGLSTIQRNGENSALNINVPGGSNGLVQLIQTALPGSPALTPASLAVQMVCVPEQMLFNPEN</sequence>
<accession>A0A2W4QQ96</accession>